<comment type="caution">
    <text evidence="15">The sequence shown here is derived from an EMBL/GenBank/DDBJ whole genome shotgun (WGS) entry which is preliminary data.</text>
</comment>
<dbReference type="NCBIfam" id="NF010693">
    <property type="entry name" value="PRK14093.1"/>
    <property type="match status" value="1"/>
</dbReference>
<keyword evidence="2 10" id="KW-0436">Ligase</keyword>
<keyword evidence="4 10" id="KW-0547">Nucleotide-binding</keyword>
<evidence type="ECO:0000259" key="14">
    <source>
        <dbReference type="Pfam" id="PF08245"/>
    </source>
</evidence>
<dbReference type="Gene3D" id="3.90.190.20">
    <property type="entry name" value="Mur ligase, C-terminal domain"/>
    <property type="match status" value="1"/>
</dbReference>
<dbReference type="EC" id="6.3.2.10" evidence="10 11"/>
<dbReference type="InterPro" id="IPR035911">
    <property type="entry name" value="MurE/MurF_N"/>
</dbReference>
<organism evidence="15 16">
    <name type="scientific">Bartonella pachyuromydis</name>
    <dbReference type="NCBI Taxonomy" id="931097"/>
    <lineage>
        <taxon>Bacteria</taxon>
        <taxon>Pseudomonadati</taxon>
        <taxon>Pseudomonadota</taxon>
        <taxon>Alphaproteobacteria</taxon>
        <taxon>Hyphomicrobiales</taxon>
        <taxon>Bartonellaceae</taxon>
        <taxon>Bartonella</taxon>
    </lineage>
</organism>
<evidence type="ECO:0000256" key="8">
    <source>
        <dbReference type="ARBA" id="ARBA00023306"/>
    </source>
</evidence>
<dbReference type="EMBL" id="BAABJA010000004">
    <property type="protein sequence ID" value="GAA4662723.1"/>
    <property type="molecule type" value="Genomic_DNA"/>
</dbReference>
<evidence type="ECO:0000256" key="10">
    <source>
        <dbReference type="HAMAP-Rule" id="MF_02019"/>
    </source>
</evidence>
<dbReference type="InterPro" id="IPR013221">
    <property type="entry name" value="Mur_ligase_cen"/>
</dbReference>
<dbReference type="InterPro" id="IPR004101">
    <property type="entry name" value="Mur_ligase_C"/>
</dbReference>
<dbReference type="RefSeq" id="WP_345118875.1">
    <property type="nucleotide sequence ID" value="NZ_BAABJA010000004.1"/>
</dbReference>
<dbReference type="InterPro" id="IPR051046">
    <property type="entry name" value="MurCDEF_CellWall_CoF430Synth"/>
</dbReference>
<dbReference type="GO" id="GO:0016874">
    <property type="term" value="F:ligase activity"/>
    <property type="evidence" value="ECO:0007669"/>
    <property type="project" value="UniProtKB-KW"/>
</dbReference>
<name>A0ABP8VG22_9HYPH</name>
<gene>
    <name evidence="10" type="primary">murF</name>
    <name evidence="15" type="ORF">GCM10023262_08450</name>
</gene>
<evidence type="ECO:0000256" key="4">
    <source>
        <dbReference type="ARBA" id="ARBA00022741"/>
    </source>
</evidence>
<sequence length="475" mass="51616">MTILWDKQSLVAAIGGYVVGCLPETFSGVSIDSRTLEEGDIFFCIKGHHLDGHDFALQAYERGAGVLIVAENRLVDMKKISAPLIVVADVLQALEKLGKAARERSKAKIIAVTGSVGKTTTKEALKQVLTTVGKVHANPASLNNHWGVPLTLARMPEESDYGIFEIGMNHKGEIRPLVQLVRPHVVLITHISAAHMGFFKNLEEISDAKAEIFEGLDKEGIAILNADSDFFSYLVQKAKQCSVKKILSFGETQNADYQAREVRLLTDSSSVTIGILEQEREVQIGAPGRHIVQNSLAVIAVCDALGVDLEAILLSLSSFSLQKGRGVRYRLALPSGGEFSLIDESYNANPASMRAALDLLATGPLGDCGRRIAILGDMLELGAYSERLHRDLVKPVYLSGANPIFLFGEEMKSLASDLSASVKVYYAENVEKIVPLIFAEISNGDLLMIKSSNSLYSSDIVRALLDRYKTVSLSN</sequence>
<comment type="pathway">
    <text evidence="10 11">Cell wall biogenesis; peptidoglycan biosynthesis.</text>
</comment>
<evidence type="ECO:0000256" key="1">
    <source>
        <dbReference type="ARBA" id="ARBA00022490"/>
    </source>
</evidence>
<feature type="binding site" evidence="10">
    <location>
        <begin position="114"/>
        <end position="120"/>
    </location>
    <ligand>
        <name>ATP</name>
        <dbReference type="ChEBI" id="CHEBI:30616"/>
    </ligand>
</feature>
<keyword evidence="9 10" id="KW-0961">Cell wall biogenesis/degradation</keyword>
<keyword evidence="8 10" id="KW-0131">Cell cycle</keyword>
<dbReference type="Pfam" id="PF01225">
    <property type="entry name" value="Mur_ligase"/>
    <property type="match status" value="1"/>
</dbReference>
<dbReference type="PANTHER" id="PTHR43024:SF1">
    <property type="entry name" value="UDP-N-ACETYLMURAMOYL-TRIPEPTIDE--D-ALANYL-D-ALANINE LIGASE"/>
    <property type="match status" value="1"/>
</dbReference>
<evidence type="ECO:0000313" key="15">
    <source>
        <dbReference type="EMBL" id="GAA4662723.1"/>
    </source>
</evidence>
<evidence type="ECO:0000259" key="13">
    <source>
        <dbReference type="Pfam" id="PF02875"/>
    </source>
</evidence>
<reference evidence="16" key="1">
    <citation type="journal article" date="2019" name="Int. J. Syst. Evol. Microbiol.">
        <title>The Global Catalogue of Microorganisms (GCM) 10K type strain sequencing project: providing services to taxonomists for standard genome sequencing and annotation.</title>
        <authorList>
            <consortium name="The Broad Institute Genomics Platform"/>
            <consortium name="The Broad Institute Genome Sequencing Center for Infectious Disease"/>
            <person name="Wu L."/>
            <person name="Ma J."/>
        </authorList>
    </citation>
    <scope>NUCLEOTIDE SEQUENCE [LARGE SCALE GENOMIC DNA]</scope>
    <source>
        <strain evidence="16">JCM 17714</strain>
    </source>
</reference>
<comment type="function">
    <text evidence="10 11">Involved in cell wall formation. Catalyzes the final step in the synthesis of UDP-N-acetylmuramoyl-pentapeptide, the precursor of murein.</text>
</comment>
<evidence type="ECO:0000256" key="6">
    <source>
        <dbReference type="ARBA" id="ARBA00022960"/>
    </source>
</evidence>
<dbReference type="Gene3D" id="3.40.1390.10">
    <property type="entry name" value="MurE/MurF, N-terminal domain"/>
    <property type="match status" value="1"/>
</dbReference>
<dbReference type="SUPFAM" id="SSF63418">
    <property type="entry name" value="MurE/MurF N-terminal domain"/>
    <property type="match status" value="1"/>
</dbReference>
<accession>A0ABP8VG22</accession>
<keyword evidence="5 10" id="KW-0067">ATP-binding</keyword>
<keyword evidence="16" id="KW-1185">Reference proteome</keyword>
<evidence type="ECO:0000256" key="2">
    <source>
        <dbReference type="ARBA" id="ARBA00022598"/>
    </source>
</evidence>
<comment type="subcellular location">
    <subcellularLocation>
        <location evidence="10 11">Cytoplasm</location>
    </subcellularLocation>
</comment>
<keyword evidence="3 10" id="KW-0132">Cell division</keyword>
<evidence type="ECO:0000256" key="3">
    <source>
        <dbReference type="ARBA" id="ARBA00022618"/>
    </source>
</evidence>
<dbReference type="Gene3D" id="3.40.1190.10">
    <property type="entry name" value="Mur-like, catalytic domain"/>
    <property type="match status" value="1"/>
</dbReference>
<comment type="catalytic activity">
    <reaction evidence="10 11">
        <text>D-alanyl-D-alanine + UDP-N-acetyl-alpha-D-muramoyl-L-alanyl-gamma-D-glutamyl-meso-2,6-diaminopimelate + ATP = UDP-N-acetyl-alpha-D-muramoyl-L-alanyl-gamma-D-glutamyl-meso-2,6-diaminopimeloyl-D-alanyl-D-alanine + ADP + phosphate + H(+)</text>
        <dbReference type="Rhea" id="RHEA:28374"/>
        <dbReference type="ChEBI" id="CHEBI:15378"/>
        <dbReference type="ChEBI" id="CHEBI:30616"/>
        <dbReference type="ChEBI" id="CHEBI:43474"/>
        <dbReference type="ChEBI" id="CHEBI:57822"/>
        <dbReference type="ChEBI" id="CHEBI:61386"/>
        <dbReference type="ChEBI" id="CHEBI:83905"/>
        <dbReference type="ChEBI" id="CHEBI:456216"/>
        <dbReference type="EC" id="6.3.2.10"/>
    </reaction>
</comment>
<evidence type="ECO:0000256" key="9">
    <source>
        <dbReference type="ARBA" id="ARBA00023316"/>
    </source>
</evidence>
<dbReference type="NCBIfam" id="TIGR01143">
    <property type="entry name" value="murF"/>
    <property type="match status" value="1"/>
</dbReference>
<protein>
    <recommendedName>
        <fullName evidence="10 11">UDP-N-acetylmuramoyl-tripeptide--D-alanyl-D-alanine ligase</fullName>
        <ecNumber evidence="10 11">6.3.2.10</ecNumber>
    </recommendedName>
    <alternativeName>
        <fullName evidence="10">D-alanyl-D-alanine-adding enzyme</fullName>
    </alternativeName>
</protein>
<dbReference type="InterPro" id="IPR000713">
    <property type="entry name" value="Mur_ligase_N"/>
</dbReference>
<dbReference type="HAMAP" id="MF_02019">
    <property type="entry name" value="MurF"/>
    <property type="match status" value="1"/>
</dbReference>
<evidence type="ECO:0000256" key="7">
    <source>
        <dbReference type="ARBA" id="ARBA00022984"/>
    </source>
</evidence>
<dbReference type="InterPro" id="IPR036615">
    <property type="entry name" value="Mur_ligase_C_dom_sf"/>
</dbReference>
<keyword evidence="6 10" id="KW-0133">Cell shape</keyword>
<keyword evidence="1 10" id="KW-0963">Cytoplasm</keyword>
<dbReference type="SUPFAM" id="SSF53623">
    <property type="entry name" value="MurD-like peptide ligases, catalytic domain"/>
    <property type="match status" value="1"/>
</dbReference>
<feature type="domain" description="Mur ligase N-terminal catalytic" evidence="12">
    <location>
        <begin position="26"/>
        <end position="100"/>
    </location>
</feature>
<dbReference type="Pfam" id="PF08245">
    <property type="entry name" value="Mur_ligase_M"/>
    <property type="match status" value="1"/>
</dbReference>
<dbReference type="InterPro" id="IPR005863">
    <property type="entry name" value="UDP-N-AcMur_synth"/>
</dbReference>
<dbReference type="SUPFAM" id="SSF53244">
    <property type="entry name" value="MurD-like peptide ligases, peptide-binding domain"/>
    <property type="match status" value="1"/>
</dbReference>
<dbReference type="Proteomes" id="UP001501699">
    <property type="component" value="Unassembled WGS sequence"/>
</dbReference>
<evidence type="ECO:0000259" key="12">
    <source>
        <dbReference type="Pfam" id="PF01225"/>
    </source>
</evidence>
<evidence type="ECO:0000256" key="5">
    <source>
        <dbReference type="ARBA" id="ARBA00022840"/>
    </source>
</evidence>
<feature type="domain" description="Mur ligase central" evidence="14">
    <location>
        <begin position="112"/>
        <end position="302"/>
    </location>
</feature>
<dbReference type="PANTHER" id="PTHR43024">
    <property type="entry name" value="UDP-N-ACETYLMURAMOYL-TRIPEPTIDE--D-ALANYL-D-ALANINE LIGASE"/>
    <property type="match status" value="1"/>
</dbReference>
<evidence type="ECO:0000313" key="16">
    <source>
        <dbReference type="Proteomes" id="UP001501699"/>
    </source>
</evidence>
<proteinExistence type="inferred from homology"/>
<feature type="domain" description="Mur ligase C-terminal" evidence="13">
    <location>
        <begin position="339"/>
        <end position="452"/>
    </location>
</feature>
<dbReference type="Pfam" id="PF02875">
    <property type="entry name" value="Mur_ligase_C"/>
    <property type="match status" value="1"/>
</dbReference>
<keyword evidence="7 10" id="KW-0573">Peptidoglycan synthesis</keyword>
<evidence type="ECO:0000256" key="11">
    <source>
        <dbReference type="RuleBase" id="RU004136"/>
    </source>
</evidence>
<comment type="similarity">
    <text evidence="10">Belongs to the MurCDEF family. MurF subfamily.</text>
</comment>
<dbReference type="InterPro" id="IPR036565">
    <property type="entry name" value="Mur-like_cat_sf"/>
</dbReference>